<accession>A0A0L9U5Q9</accession>
<organism evidence="1 2">
    <name type="scientific">Phaseolus angularis</name>
    <name type="common">Azuki bean</name>
    <name type="synonym">Vigna angularis</name>
    <dbReference type="NCBI Taxonomy" id="3914"/>
    <lineage>
        <taxon>Eukaryota</taxon>
        <taxon>Viridiplantae</taxon>
        <taxon>Streptophyta</taxon>
        <taxon>Embryophyta</taxon>
        <taxon>Tracheophyta</taxon>
        <taxon>Spermatophyta</taxon>
        <taxon>Magnoliopsida</taxon>
        <taxon>eudicotyledons</taxon>
        <taxon>Gunneridae</taxon>
        <taxon>Pentapetalae</taxon>
        <taxon>rosids</taxon>
        <taxon>fabids</taxon>
        <taxon>Fabales</taxon>
        <taxon>Fabaceae</taxon>
        <taxon>Papilionoideae</taxon>
        <taxon>50 kb inversion clade</taxon>
        <taxon>NPAAA clade</taxon>
        <taxon>indigoferoid/millettioid clade</taxon>
        <taxon>Phaseoleae</taxon>
        <taxon>Vigna</taxon>
    </lineage>
</organism>
<dbReference type="AlphaFoldDB" id="A0A0L9U5Q9"/>
<dbReference type="EMBL" id="CM003373">
    <property type="protein sequence ID" value="KOM37764.1"/>
    <property type="molecule type" value="Genomic_DNA"/>
</dbReference>
<proteinExistence type="predicted"/>
<dbReference type="Proteomes" id="UP000053144">
    <property type="component" value="Chromosome 3"/>
</dbReference>
<name>A0A0L9U5Q9_PHAAN</name>
<protein>
    <submittedName>
        <fullName evidence="1">Uncharacterized protein</fullName>
    </submittedName>
</protein>
<sequence>MYEESSCFDPNGMVAQDCFSQMVSKSEAVMSMTSMQPQNTLGMENLAYTSASASAVMSVIGLPSLGVEKKRIQIVLRVESSVHKPATEFVDEVRAENVKIGGKKEFSRNASEISDFLI</sequence>
<evidence type="ECO:0000313" key="1">
    <source>
        <dbReference type="EMBL" id="KOM37764.1"/>
    </source>
</evidence>
<gene>
    <name evidence="1" type="ORF">LR48_Vigan03g114600</name>
</gene>
<evidence type="ECO:0000313" key="2">
    <source>
        <dbReference type="Proteomes" id="UP000053144"/>
    </source>
</evidence>
<dbReference type="Gramene" id="KOM37764">
    <property type="protein sequence ID" value="KOM37764"/>
    <property type="gene ID" value="LR48_Vigan03g114600"/>
</dbReference>
<reference evidence="2" key="1">
    <citation type="journal article" date="2015" name="Proc. Natl. Acad. Sci. U.S.A.">
        <title>Genome sequencing of adzuki bean (Vigna angularis) provides insight into high starch and low fat accumulation and domestication.</title>
        <authorList>
            <person name="Yang K."/>
            <person name="Tian Z."/>
            <person name="Chen C."/>
            <person name="Luo L."/>
            <person name="Zhao B."/>
            <person name="Wang Z."/>
            <person name="Yu L."/>
            <person name="Li Y."/>
            <person name="Sun Y."/>
            <person name="Li W."/>
            <person name="Chen Y."/>
            <person name="Li Y."/>
            <person name="Zhang Y."/>
            <person name="Ai D."/>
            <person name="Zhao J."/>
            <person name="Shang C."/>
            <person name="Ma Y."/>
            <person name="Wu B."/>
            <person name="Wang M."/>
            <person name="Gao L."/>
            <person name="Sun D."/>
            <person name="Zhang P."/>
            <person name="Guo F."/>
            <person name="Wang W."/>
            <person name="Li Y."/>
            <person name="Wang J."/>
            <person name="Varshney R.K."/>
            <person name="Wang J."/>
            <person name="Ling H.Q."/>
            <person name="Wan P."/>
        </authorList>
    </citation>
    <scope>NUCLEOTIDE SEQUENCE</scope>
    <source>
        <strain evidence="2">cv. Jingnong 6</strain>
    </source>
</reference>